<dbReference type="GO" id="GO:0072562">
    <property type="term" value="C:blood microparticle"/>
    <property type="evidence" value="ECO:0007669"/>
    <property type="project" value="TreeGrafter"/>
</dbReference>
<evidence type="ECO:0000259" key="5">
    <source>
        <dbReference type="PROSITE" id="PS51438"/>
    </source>
</evidence>
<proteinExistence type="predicted"/>
<dbReference type="InterPro" id="IPR000264">
    <property type="entry name" value="ALB/AFP/VDB"/>
</dbReference>
<sequence length="554" mass="63311">MLVLVAQDFQKCSLDEHLKLQAKLMEVVNECVEHPEEAKCKTPAMTLYHDTVCKEDLEAIYPWTTECCAKEEAERITCFRNHRDSKVEEYKIPDVEQACKDHKENPQHAFSYYISNIGRRHPRLFPSAVLGFAITYNQITTECCQAENKEKCFGERMPQVKKLTNFVEDTHKQKCRILDYFPERVSQAQTLVQVSQKFPHADFADVQKLTLETVHLIQDCCRGDAVECLMERMEETDHICADHKKYSDKLGDCCAKDGPERTRCILALPDDDGSDISKDLTKYYEGEHVCEDYQKGKQNHLAHFTYEYSRTHQESSSLSCLRVAKKYEEMVEKCCAGEHRAECLKEAPKLLAAQKENEELIKQNCGGLAQHGVQDFYVGLLYRYFKKMPQVTSPTLVDIAGRMTKIGVYCCSLPDNKKQPCAEEKLDIVLGEMCESGKQVKINEGVDGCCRDSYSFRRPCFTKLEPDTKYVAPAWDESKLHFSADLCDGTAAQQQEKKLILLADYLKMKPDLGAEKLKEVVESFRKIVEKCCAAESHEVCFNLEKPGLLAVVTH</sequence>
<dbReference type="SMART" id="SM00103">
    <property type="entry name" value="ALBUMIN"/>
    <property type="match status" value="3"/>
</dbReference>
<dbReference type="EMBL" id="DYDO01000003">
    <property type="protein sequence ID" value="DBA28690.1"/>
    <property type="molecule type" value="Genomic_DNA"/>
</dbReference>
<organism evidence="6 7">
    <name type="scientific">Pyxicephalus adspersus</name>
    <name type="common">African bullfrog</name>
    <dbReference type="NCBI Taxonomy" id="30357"/>
    <lineage>
        <taxon>Eukaryota</taxon>
        <taxon>Metazoa</taxon>
        <taxon>Chordata</taxon>
        <taxon>Craniata</taxon>
        <taxon>Vertebrata</taxon>
        <taxon>Euteleostomi</taxon>
        <taxon>Amphibia</taxon>
        <taxon>Batrachia</taxon>
        <taxon>Anura</taxon>
        <taxon>Neobatrachia</taxon>
        <taxon>Ranoidea</taxon>
        <taxon>Pyxicephalidae</taxon>
        <taxon>Pyxicephalinae</taxon>
        <taxon>Pyxicephalus</taxon>
    </lineage>
</organism>
<keyword evidence="2" id="KW-0964">Secreted</keyword>
<protein>
    <recommendedName>
        <fullName evidence="5">Albumin domain-containing protein</fullName>
    </recommendedName>
</protein>
<keyword evidence="4" id="KW-1015">Disulfide bond</keyword>
<reference evidence="6" key="1">
    <citation type="thesis" date="2020" institute="ProQuest LLC" country="789 East Eisenhower Parkway, Ann Arbor, MI, USA">
        <title>Comparative Genomics and Chromosome Evolution.</title>
        <authorList>
            <person name="Mudd A.B."/>
        </authorList>
    </citation>
    <scope>NUCLEOTIDE SEQUENCE</scope>
    <source>
        <strain evidence="6">1538</strain>
        <tissue evidence="6">Blood</tissue>
    </source>
</reference>
<dbReference type="InterPro" id="IPR020857">
    <property type="entry name" value="Serum_albumin_CS"/>
</dbReference>
<evidence type="ECO:0000256" key="4">
    <source>
        <dbReference type="ARBA" id="ARBA00023157"/>
    </source>
</evidence>
<evidence type="ECO:0000313" key="7">
    <source>
        <dbReference type="Proteomes" id="UP001181693"/>
    </source>
</evidence>
<name>A0AAV3ALK3_PYXAD</name>
<evidence type="ECO:0000256" key="2">
    <source>
        <dbReference type="ARBA" id="ARBA00022525"/>
    </source>
</evidence>
<comment type="caution">
    <text evidence="6">The sequence shown here is derived from an EMBL/GenBank/DDBJ whole genome shotgun (WGS) entry which is preliminary data.</text>
</comment>
<dbReference type="InterPro" id="IPR020858">
    <property type="entry name" value="Serum_albumin-like"/>
</dbReference>
<dbReference type="PANTHER" id="PTHR11385">
    <property type="entry name" value="SERUM ALBUMIN-RELATED"/>
    <property type="match status" value="1"/>
</dbReference>
<evidence type="ECO:0000256" key="3">
    <source>
        <dbReference type="ARBA" id="ARBA00022737"/>
    </source>
</evidence>
<dbReference type="GO" id="GO:0036094">
    <property type="term" value="F:small molecule binding"/>
    <property type="evidence" value="ECO:0007669"/>
    <property type="project" value="TreeGrafter"/>
</dbReference>
<dbReference type="GO" id="GO:0005737">
    <property type="term" value="C:cytoplasm"/>
    <property type="evidence" value="ECO:0007669"/>
    <property type="project" value="TreeGrafter"/>
</dbReference>
<dbReference type="SUPFAM" id="SSF48552">
    <property type="entry name" value="Serum albumin-like"/>
    <property type="match status" value="3"/>
</dbReference>
<dbReference type="PROSITE" id="PS00212">
    <property type="entry name" value="ALBUMIN_1"/>
    <property type="match status" value="2"/>
</dbReference>
<evidence type="ECO:0000256" key="1">
    <source>
        <dbReference type="ARBA" id="ARBA00004613"/>
    </source>
</evidence>
<keyword evidence="3" id="KW-0677">Repeat</keyword>
<dbReference type="PANTHER" id="PTHR11385:SF14">
    <property type="entry name" value="AFAMIN"/>
    <property type="match status" value="1"/>
</dbReference>
<comment type="subcellular location">
    <subcellularLocation>
        <location evidence="1">Secreted</location>
    </subcellularLocation>
</comment>
<dbReference type="Pfam" id="PF00273">
    <property type="entry name" value="Serum_albumin"/>
    <property type="match status" value="3"/>
</dbReference>
<keyword evidence="7" id="KW-1185">Reference proteome</keyword>
<dbReference type="Gene3D" id="1.10.246.10">
    <property type="match status" value="6"/>
</dbReference>
<dbReference type="AlphaFoldDB" id="A0AAV3ALK3"/>
<dbReference type="PRINTS" id="PR00802">
    <property type="entry name" value="SERUMALBUMIN"/>
</dbReference>
<accession>A0AAV3ALK3</accession>
<dbReference type="InterPro" id="IPR014760">
    <property type="entry name" value="Serum_albumin_N"/>
</dbReference>
<dbReference type="CDD" id="cd00015">
    <property type="entry name" value="ALBUMIN"/>
    <property type="match status" value="2"/>
</dbReference>
<feature type="domain" description="Albumin" evidence="5">
    <location>
        <begin position="1"/>
        <end position="161"/>
    </location>
</feature>
<gene>
    <name evidence="6" type="ORF">GDO54_009001</name>
</gene>
<evidence type="ECO:0000313" key="6">
    <source>
        <dbReference type="EMBL" id="DBA28690.1"/>
    </source>
</evidence>
<feature type="domain" description="Albumin" evidence="5">
    <location>
        <begin position="353"/>
        <end position="550"/>
    </location>
</feature>
<feature type="domain" description="Albumin" evidence="5">
    <location>
        <begin position="162"/>
        <end position="352"/>
    </location>
</feature>
<dbReference type="Proteomes" id="UP001181693">
    <property type="component" value="Unassembled WGS sequence"/>
</dbReference>
<dbReference type="PROSITE" id="PS51438">
    <property type="entry name" value="ALBUMIN_2"/>
    <property type="match status" value="3"/>
</dbReference>